<accession>A0A418IF08</accession>
<feature type="domain" description="HTH cro/C1-type" evidence="3">
    <location>
        <begin position="7"/>
        <end position="61"/>
    </location>
</feature>
<comment type="caution">
    <text evidence="4">The sequence shown here is derived from an EMBL/GenBank/DDBJ whole genome shotgun (WGS) entry which is preliminary data.</text>
</comment>
<dbReference type="OrthoDB" id="9812495at2"/>
<evidence type="ECO:0000313" key="4">
    <source>
        <dbReference type="EMBL" id="RIN00542.1"/>
    </source>
</evidence>
<keyword evidence="5" id="KW-1185">Reference proteome</keyword>
<keyword evidence="2" id="KW-1133">Transmembrane helix</keyword>
<dbReference type="PANTHER" id="PTHR46558:SF15">
    <property type="entry name" value="HELIX-TURN-HELIX DOMAIN PROTEIN"/>
    <property type="match status" value="1"/>
</dbReference>
<name>A0A418IF08_9STAP</name>
<dbReference type="SMART" id="SM00530">
    <property type="entry name" value="HTH_XRE"/>
    <property type="match status" value="1"/>
</dbReference>
<feature type="transmembrane region" description="Helical" evidence="2">
    <location>
        <begin position="78"/>
        <end position="96"/>
    </location>
</feature>
<keyword evidence="1" id="KW-0238">DNA-binding</keyword>
<evidence type="ECO:0000256" key="1">
    <source>
        <dbReference type="ARBA" id="ARBA00023125"/>
    </source>
</evidence>
<dbReference type="GeneID" id="79051045"/>
<feature type="transmembrane region" description="Helical" evidence="2">
    <location>
        <begin position="102"/>
        <end position="123"/>
    </location>
</feature>
<proteinExistence type="predicted"/>
<dbReference type="CDD" id="cd00093">
    <property type="entry name" value="HTH_XRE"/>
    <property type="match status" value="1"/>
</dbReference>
<dbReference type="EMBL" id="QXUF01000053">
    <property type="protein sequence ID" value="RIN00542.1"/>
    <property type="molecule type" value="Genomic_DNA"/>
</dbReference>
<reference evidence="4 5" key="1">
    <citation type="journal article" date="2016" name="Front. Microbiol.">
        <title>Comprehensive Phylogenetic Analysis of Bovine Non-aureus Staphylococci Species Based on Whole-Genome Sequencing.</title>
        <authorList>
            <person name="Naushad S."/>
            <person name="Barkema H.W."/>
            <person name="Luby C."/>
            <person name="Condas L.A."/>
            <person name="Nobrega D.B."/>
            <person name="Carson D.A."/>
            <person name="De Buck J."/>
        </authorList>
    </citation>
    <scope>NUCLEOTIDE SEQUENCE [LARGE SCALE GENOMIC DNA]</scope>
    <source>
        <strain evidence="4 5">SNUC 4554</strain>
    </source>
</reference>
<dbReference type="SUPFAM" id="SSF47413">
    <property type="entry name" value="lambda repressor-like DNA-binding domains"/>
    <property type="match status" value="1"/>
</dbReference>
<evidence type="ECO:0000313" key="5">
    <source>
        <dbReference type="Proteomes" id="UP000286317"/>
    </source>
</evidence>
<dbReference type="AlphaFoldDB" id="A0A418IF08"/>
<dbReference type="GO" id="GO:0003677">
    <property type="term" value="F:DNA binding"/>
    <property type="evidence" value="ECO:0007669"/>
    <property type="project" value="UniProtKB-KW"/>
</dbReference>
<dbReference type="InterPro" id="IPR001387">
    <property type="entry name" value="Cro/C1-type_HTH"/>
</dbReference>
<evidence type="ECO:0000259" key="3">
    <source>
        <dbReference type="PROSITE" id="PS50943"/>
    </source>
</evidence>
<dbReference type="Proteomes" id="UP000286317">
    <property type="component" value="Unassembled WGS sequence"/>
</dbReference>
<dbReference type="Pfam" id="PF01381">
    <property type="entry name" value="HTH_3"/>
    <property type="match status" value="1"/>
</dbReference>
<organism evidence="4 5">
    <name type="scientific">Staphylococcus shinii</name>
    <dbReference type="NCBI Taxonomy" id="2912228"/>
    <lineage>
        <taxon>Bacteria</taxon>
        <taxon>Bacillati</taxon>
        <taxon>Bacillota</taxon>
        <taxon>Bacilli</taxon>
        <taxon>Bacillales</taxon>
        <taxon>Staphylococcaceae</taxon>
        <taxon>Staphylococcus</taxon>
    </lineage>
</organism>
<gene>
    <name evidence="4" type="ORF">BU112_08405</name>
</gene>
<sequence length="186" mass="21779">MNLGYQIKYFRRRDQLSQEDLANKLYVSRQTISNWENDKSYPDVHNLLMLSSLFDVSLDALVKGDVEIMEQKLKKARFNLWTHLMIWPMLMASILIGPALYYWESIGIIIEVILLGIGMFSSIKLDIMKKSYNIQTYDRIVAFMKGNDPNEIKTTKLRNIATFLYSFILFVGVFLIILLISIYIFK</sequence>
<keyword evidence="2" id="KW-0812">Transmembrane</keyword>
<dbReference type="PROSITE" id="PS50943">
    <property type="entry name" value="HTH_CROC1"/>
    <property type="match status" value="1"/>
</dbReference>
<dbReference type="Gene3D" id="1.10.260.40">
    <property type="entry name" value="lambda repressor-like DNA-binding domains"/>
    <property type="match status" value="1"/>
</dbReference>
<evidence type="ECO:0000256" key="2">
    <source>
        <dbReference type="SAM" id="Phobius"/>
    </source>
</evidence>
<protein>
    <submittedName>
        <fullName evidence="4">XRE family transcriptional regulator</fullName>
    </submittedName>
</protein>
<feature type="transmembrane region" description="Helical" evidence="2">
    <location>
        <begin position="163"/>
        <end position="185"/>
    </location>
</feature>
<dbReference type="RefSeq" id="WP_039067237.1">
    <property type="nucleotide sequence ID" value="NZ_CP068712.1"/>
</dbReference>
<keyword evidence="2" id="KW-0472">Membrane</keyword>
<dbReference type="PANTHER" id="PTHR46558">
    <property type="entry name" value="TRACRIPTIONAL REGULATORY PROTEIN-RELATED-RELATED"/>
    <property type="match status" value="1"/>
</dbReference>
<dbReference type="InterPro" id="IPR010982">
    <property type="entry name" value="Lambda_DNA-bd_dom_sf"/>
</dbReference>